<dbReference type="Gene3D" id="1.20.120.450">
    <property type="entry name" value="dinb family like domain"/>
    <property type="match status" value="1"/>
</dbReference>
<reference evidence="2" key="1">
    <citation type="journal article" date="2013" name="Genome Announc.">
        <title>Draft genome sequence of the ascomycete Phaeoacremonium aleophilum strain UCR-PA7, a causal agent of the esca disease complex in grapevines.</title>
        <authorList>
            <person name="Blanco-Ulate B."/>
            <person name="Rolshausen P."/>
            <person name="Cantu D."/>
        </authorList>
    </citation>
    <scope>NUCLEOTIDE SEQUENCE [LARGE SCALE GENOMIC DNA]</scope>
    <source>
        <strain evidence="2">UCR-PA7</strain>
    </source>
</reference>
<dbReference type="InterPro" id="IPR018531">
    <property type="entry name" value="DUF1993"/>
</dbReference>
<dbReference type="Pfam" id="PF09351">
    <property type="entry name" value="DUF1993"/>
    <property type="match status" value="1"/>
</dbReference>
<dbReference type="PANTHER" id="PTHR36922">
    <property type="entry name" value="BLL2446 PROTEIN"/>
    <property type="match status" value="1"/>
</dbReference>
<dbReference type="PANTHER" id="PTHR36922:SF1">
    <property type="entry name" value="DUF1993 DOMAIN-CONTAINING PROTEIN"/>
    <property type="match status" value="1"/>
</dbReference>
<dbReference type="eggNOG" id="ENOG502SRAW">
    <property type="taxonomic scope" value="Eukaryota"/>
</dbReference>
<evidence type="ECO:0000313" key="1">
    <source>
        <dbReference type="EMBL" id="EON96522.1"/>
    </source>
</evidence>
<dbReference type="GeneID" id="19328806"/>
<evidence type="ECO:0000313" key="2">
    <source>
        <dbReference type="Proteomes" id="UP000014074"/>
    </source>
</evidence>
<organism evidence="1 2">
    <name type="scientific">Phaeoacremonium minimum (strain UCR-PA7)</name>
    <name type="common">Esca disease fungus</name>
    <name type="synonym">Togninia minima</name>
    <dbReference type="NCBI Taxonomy" id="1286976"/>
    <lineage>
        <taxon>Eukaryota</taxon>
        <taxon>Fungi</taxon>
        <taxon>Dikarya</taxon>
        <taxon>Ascomycota</taxon>
        <taxon>Pezizomycotina</taxon>
        <taxon>Sordariomycetes</taxon>
        <taxon>Sordariomycetidae</taxon>
        <taxon>Togniniales</taxon>
        <taxon>Togniniaceae</taxon>
        <taxon>Phaeoacremonium</taxon>
    </lineage>
</organism>
<dbReference type="AlphaFoldDB" id="R8BB59"/>
<protein>
    <submittedName>
        <fullName evidence="1">Putative helix-turn-helix-domain containing protein type protein</fullName>
    </submittedName>
</protein>
<gene>
    <name evidence="1" type="ORF">UCRPA7_7997</name>
</gene>
<proteinExistence type="predicted"/>
<name>R8BB59_PHAM7</name>
<dbReference type="InterPro" id="IPR034660">
    <property type="entry name" value="DinB/YfiT-like"/>
</dbReference>
<dbReference type="EMBL" id="KB933331">
    <property type="protein sequence ID" value="EON96522.1"/>
    <property type="molecule type" value="Genomic_DNA"/>
</dbReference>
<dbReference type="KEGG" id="tmn:UCRPA7_7997"/>
<sequence length="120" mass="13339">MATVNIYDVVIPTFEKGLKTFDHILNKAEAFAKEKGLDANATFPQARLIDDQNPLTFQVQNATKTVVVTIGRLTGTELQPFENKEQTLEDLHKRIKDTLGLLKAVDPNTVNAKANDQVTM</sequence>
<keyword evidence="2" id="KW-1185">Reference proteome</keyword>
<dbReference type="HOGENOM" id="CLU_090929_2_1_1"/>
<dbReference type="OrthoDB" id="3724345at2759"/>
<accession>R8BB59</accession>
<dbReference type="RefSeq" id="XP_007918708.1">
    <property type="nucleotide sequence ID" value="XM_007920517.1"/>
</dbReference>
<dbReference type="SUPFAM" id="SSF109854">
    <property type="entry name" value="DinB/YfiT-like putative metalloenzymes"/>
    <property type="match status" value="1"/>
</dbReference>
<dbReference type="Proteomes" id="UP000014074">
    <property type="component" value="Unassembled WGS sequence"/>
</dbReference>